<dbReference type="OMA" id="ARINWIP"/>
<dbReference type="STRING" id="6238.A8X8G4"/>
<proteinExistence type="predicted"/>
<evidence type="ECO:0000313" key="2">
    <source>
        <dbReference type="EMBL" id="CAP28925.1"/>
    </source>
</evidence>
<dbReference type="Pfam" id="PF00595">
    <property type="entry name" value="PDZ"/>
    <property type="match status" value="1"/>
</dbReference>
<dbReference type="HOGENOM" id="CLU_088034_0_0_1"/>
<dbReference type="CDD" id="cd00136">
    <property type="entry name" value="PDZ_canonical"/>
    <property type="match status" value="1"/>
</dbReference>
<dbReference type="SMART" id="SM00228">
    <property type="entry name" value="PDZ"/>
    <property type="match status" value="2"/>
</dbReference>
<gene>
    <name evidence="2 4" type="ORF">CBG09703</name>
    <name evidence="2" type="ORF">CBG_09703</name>
</gene>
<dbReference type="CTD" id="8579180"/>
<dbReference type="WormBase" id="CBG09703">
    <property type="protein sequence ID" value="CBP40917"/>
    <property type="gene ID" value="WBGene00031244"/>
</dbReference>
<dbReference type="KEGG" id="cbr:CBG_09703"/>
<dbReference type="AlphaFoldDB" id="A8X8G4"/>
<dbReference type="InterPro" id="IPR040264">
    <property type="entry name" value="T15H9.4-like"/>
</dbReference>
<sequence>MASEKMIEVRVDMEEGEPLGATPNDKLVITKIQPGTIAEGKLRIGDQVKEVNGVKCKDCNDFFRALRFAAPCAKIIVNRDDKKAEELEARVHIPADRAKIIQRREGYVYELALSSGFRTAQSLDWESNISRLAANRVLVSRVDPGTLAEKCLILGDHLCDVDGVPVTDKDVARDLLVKNLQEKGKVTFVVERPESIDAKQWAKQALAANVMQPPSVQMNDDVKNIAAQYRQALPGLKTPSKSAMSTGRSARQVQIVEQTQTHEIGHDHEGKALRKVK</sequence>
<dbReference type="GeneID" id="8579180"/>
<name>A8X8G4_CAEBR</name>
<evidence type="ECO:0000313" key="3">
    <source>
        <dbReference type="Proteomes" id="UP000008549"/>
    </source>
</evidence>
<protein>
    <submittedName>
        <fullName evidence="2">Protein CBG09703</fullName>
    </submittedName>
</protein>
<keyword evidence="3" id="KW-1185">Reference proteome</keyword>
<dbReference type="PANTHER" id="PTHR31327">
    <property type="entry name" value="SPERM MEIOSIS PDZ DOMAIN CONTAINING PROTEINS-RELATED"/>
    <property type="match status" value="1"/>
</dbReference>
<dbReference type="GO" id="GO:0000785">
    <property type="term" value="C:chromatin"/>
    <property type="evidence" value="ECO:0000318"/>
    <property type="project" value="GO_Central"/>
</dbReference>
<dbReference type="Proteomes" id="UP000008549">
    <property type="component" value="Unassembled WGS sequence"/>
</dbReference>
<dbReference type="SUPFAM" id="SSF50156">
    <property type="entry name" value="PDZ domain-like"/>
    <property type="match status" value="2"/>
</dbReference>
<dbReference type="InParanoid" id="A8X8G4"/>
<dbReference type="EMBL" id="HE600998">
    <property type="protein sequence ID" value="CAP28925.1"/>
    <property type="molecule type" value="Genomic_DNA"/>
</dbReference>
<dbReference type="InterPro" id="IPR036034">
    <property type="entry name" value="PDZ_sf"/>
</dbReference>
<reference evidence="2 3" key="1">
    <citation type="journal article" date="2003" name="PLoS Biol.">
        <title>The genome sequence of Caenorhabditis briggsae: a platform for comparative genomics.</title>
        <authorList>
            <person name="Stein L.D."/>
            <person name="Bao Z."/>
            <person name="Blasiar D."/>
            <person name="Blumenthal T."/>
            <person name="Brent M.R."/>
            <person name="Chen N."/>
            <person name="Chinwalla A."/>
            <person name="Clarke L."/>
            <person name="Clee C."/>
            <person name="Coghlan A."/>
            <person name="Coulson A."/>
            <person name="D'Eustachio P."/>
            <person name="Fitch D.H."/>
            <person name="Fulton L.A."/>
            <person name="Fulton R.E."/>
            <person name="Griffiths-Jones S."/>
            <person name="Harris T.W."/>
            <person name="Hillier L.W."/>
            <person name="Kamath R."/>
            <person name="Kuwabara P.E."/>
            <person name="Mardis E.R."/>
            <person name="Marra M.A."/>
            <person name="Miner T.L."/>
            <person name="Minx P."/>
            <person name="Mullikin J.C."/>
            <person name="Plumb R.W."/>
            <person name="Rogers J."/>
            <person name="Schein J.E."/>
            <person name="Sohrmann M."/>
            <person name="Spieth J."/>
            <person name="Stajich J.E."/>
            <person name="Wei C."/>
            <person name="Willey D."/>
            <person name="Wilson R.K."/>
            <person name="Durbin R."/>
            <person name="Waterston R.H."/>
        </authorList>
    </citation>
    <scope>NUCLEOTIDE SEQUENCE [LARGE SCALE GENOMIC DNA]</scope>
    <source>
        <strain evidence="2 3">AF16</strain>
    </source>
</reference>
<accession>A8X8G4</accession>
<evidence type="ECO:0000259" key="1">
    <source>
        <dbReference type="PROSITE" id="PS50106"/>
    </source>
</evidence>
<evidence type="ECO:0000313" key="4">
    <source>
        <dbReference type="WormBase" id="CBG09703"/>
    </source>
</evidence>
<dbReference type="eggNOG" id="KOG3528">
    <property type="taxonomic scope" value="Eukaryota"/>
</dbReference>
<dbReference type="PANTHER" id="PTHR31327:SF7">
    <property type="entry name" value="PDZ DOMAIN-CONTAINING PROTEIN"/>
    <property type="match status" value="1"/>
</dbReference>
<organism evidence="2 3">
    <name type="scientific">Caenorhabditis briggsae</name>
    <dbReference type="NCBI Taxonomy" id="6238"/>
    <lineage>
        <taxon>Eukaryota</taxon>
        <taxon>Metazoa</taxon>
        <taxon>Ecdysozoa</taxon>
        <taxon>Nematoda</taxon>
        <taxon>Chromadorea</taxon>
        <taxon>Rhabditida</taxon>
        <taxon>Rhabditina</taxon>
        <taxon>Rhabditomorpha</taxon>
        <taxon>Rhabditoidea</taxon>
        <taxon>Rhabditidae</taxon>
        <taxon>Peloderinae</taxon>
        <taxon>Caenorhabditis</taxon>
    </lineage>
</organism>
<feature type="domain" description="PDZ" evidence="1">
    <location>
        <begin position="8"/>
        <end position="81"/>
    </location>
</feature>
<dbReference type="InterPro" id="IPR001478">
    <property type="entry name" value="PDZ"/>
</dbReference>
<dbReference type="RefSeq" id="XP_002637184.1">
    <property type="nucleotide sequence ID" value="XM_002637138.1"/>
</dbReference>
<dbReference type="Gene3D" id="2.30.42.10">
    <property type="match status" value="2"/>
</dbReference>
<reference evidence="2 3" key="2">
    <citation type="journal article" date="2011" name="PLoS Genet.">
        <title>Caenorhabditis briggsae recombinant inbred line genotypes reveal inter-strain incompatibility and the evolution of recombination.</title>
        <authorList>
            <person name="Ross J.A."/>
            <person name="Koboldt D.C."/>
            <person name="Staisch J.E."/>
            <person name="Chamberlin H.M."/>
            <person name="Gupta B.P."/>
            <person name="Miller R.D."/>
            <person name="Baird S.E."/>
            <person name="Haag E.S."/>
        </authorList>
    </citation>
    <scope>NUCLEOTIDE SEQUENCE [LARGE SCALE GENOMIC DNA]</scope>
    <source>
        <strain evidence="2 3">AF16</strain>
    </source>
</reference>
<dbReference type="PROSITE" id="PS50106">
    <property type="entry name" value="PDZ"/>
    <property type="match status" value="1"/>
</dbReference>